<evidence type="ECO:0000256" key="2">
    <source>
        <dbReference type="ARBA" id="ARBA00012595"/>
    </source>
</evidence>
<dbReference type="GO" id="GO:0005975">
    <property type="term" value="P:carbohydrate metabolic process"/>
    <property type="evidence" value="ECO:0007669"/>
    <property type="project" value="UniProtKB-ARBA"/>
</dbReference>
<evidence type="ECO:0000259" key="7">
    <source>
        <dbReference type="Pfam" id="PF01833"/>
    </source>
</evidence>
<sequence>MRFLFHSELFTWCFFGGIVPALRRAFVLGLSALLVLSGVQVPAAGAAGPAAAAVPSNPVDYSYDAAGQLKGVTQAGGSTGRYNYDASGNLASIDRYASSSVSITSVVPAHAPAGAAVTVSGTGFATTAGGNTVSFNGKAATVTSASATSLTVTVPAGATNGAVTVATPAGSAGSQQAFTVDAPAGVPVVTGFSPAVVAGGATLTISGSGFDTVAANDVVSVGSVRAKVKTATASSLAVELPDYAAPGPVTVETPGGTGTSTDDLVVAPHGFAASAVATTPKLNVDGAATVVTIANAGKIALLRFAGKKDQRLTLGLTGSTFPTDFGVGAFTPYGAKFARAQYDQFWTASKLNGGYELPPLPSTGIYQIALTPPAAGAGSVTATLSSRIAGSLSMTGAGTKVNLAKPGQQAELSFPAVAGQHLDLGFSGSTFAPGSAVTAAIREPYGVALQWSPGTTRGQIRLDGNGNLDFTAAETGTYSVLFGAADQSTGSITVTASVAAEAGPLEAGVDKTVQIDRPGQDARLTYAGTAGTALSLDLTGYGFDYLPTLTVTAPDGSVVSSGIVADFHVEVPALPVTGNYTITLDTYSGTGAFKLRLTTIQSAGTLSATDAATTVTLAQPGHTAVSSFSATSGQPVSLAFSGWTFPASSSLWAQVIGPDGKVAARISETSSLSSFFFTPAATGTFRLEFSLNDPTSTGAVTVTLSNEKSGGALAVGDTKQAVAGRAGQGTRFTIAGTAGQHLSLGFAAMAFAHTFRVQVIGPDGSVLRDGNLTESQVDLDPLPANGTYQVVVHPYAETGSTQLTLEQRVDAGAIAVGGAAKILTMGSRAQLGETAFTAVAGRRLNLALTGSMFPAGTALRVRVLGPTGAAIFDDRIEQGGVGVIVPPTAGQHRIVVTPEGFVTGSVTATLSEPIDAGALQLNAAKTLSFPRVGQENRLRYSGTAGQRLSLNVTGGTLPYYPYYTVSKPDGAILASGPSAASTPLPALPVTGSYEILLSPYSATGTATIVLAPATAAARSSAQPRAPAPPAATPSPGPGAPLQRLNADVLPHRAPGVPSGFQQPVPAAEAGGPSWTPDKANLSGKDWTTHRAAVSTGQPAALNAPAGTTALSGRVQSLDGRGLPGVTVSIDGTRGTSDSTGRFLLSGVGAGHRVLRVDGSSANGPKASFGLYDIGVDVAEGRTTVLSHPIWLTALDTAHTVKLESPAKRETVVTNPAIPGLEVRLPAGAVVRDVAGKPVTELGITAIPIDRPPFPLPNSHVPVYFTVQPGSAYVFPTGARVVYPNYTNAVPGTVMDFWHYDPAGRGWFVYGHGKVTADRKQVVPDAGTEVYQFTGAMLIQPGTAPPPPVASKPGGIVSAADPVDLATGLLTGTRTDLAVQDTLPLAINRTYQQGDTAPRTFGVGGDFDYNMYLYSDRQWLDGQLILPDGGRVRYHRITPGGTGSTDFVDAVFAADPTPTKFSGSVLAWNGNGLDVRLRDGTTYVFGEEAPLQAIRDKFGNTITIHRAAAAADPDGKVRNKGPITQVTSPNGKWLDLSYNNDHELALIGDNTGRKVFYGYDSSGHLNQFVDADGNSTTYGYDAQGRLATSKDARGTVFSTNTYDANGRVTKQANADGTFFKIDYTAGAAGNVTETRLTDPRGTVRRLTFNAAGFTTSDTAAFGTPLAQTTTIARDPASNVVTSTTDPLGRRTDFGRDPYGNLTSVTQLAGTGNARTATFTRDGPFDQISRRTDWQNAATVYGYLPNGALHTVTDPTARTTTVDTLESGQVSKVTDNLGHATLYGYTLGEPTSVTDPLGRTSKQALDGLGRVTSSRDPTGAATVVGYDRLDRIAAVTDPLGRTTSYSYDPNGNLHTVTDPRQHTTTFEYDPLDRIKSHTDPLGRQTTFGYDAGGNLSTTTDPRGKTTTADHDALNRTTNVRYGVTPSGAESQTTYAFDAANRVTSVTDSATTTFTPNDLDQLTQTSSPQGQISYTYDGAGRRKTMTVAGQPQTAYAYDNSGRPTSVTQGSNKASTTYDGAGRRDTVTLPNGVVETYGYDNGDQLTSIGYTRGTAILGDLTYAYDNSGRPTHVGGSYARATIPSAYGPATYDDANQLTSHTYDNAGNLTSDGSTAYTWNARGQLVASARSGQTTTYAYDGLGRRTSKTAGGSTKGYLYDGLNTAAELSGSTVTATTLTGGLDQVFARTAGGGTQSLLTDRLGSTVAVSDGNGAVTGEYTYQPFGGTTLTGTDGANPTRFAGREDEGGGLYYNRARYYSTGEQRFLSRDPLGFGGGDSNLYAYVTNRPTDLVDPFGTKPRDGRIPIYRGTKLYSENWIAGDTGLIMSEAARQVFYSGEGSVGDALRASESAHAAALSEWGGVENLAHAHAEFGTEMRKAFGPRSIISFTTDPDLAKYFADGGSVYRAMIHPGEGMWQTLPGAGESEVLIPNIIKVELWVE</sequence>
<evidence type="ECO:0000256" key="4">
    <source>
        <dbReference type="ARBA" id="ARBA00022837"/>
    </source>
</evidence>
<dbReference type="Pfam" id="PF20148">
    <property type="entry name" value="DUF6531"/>
    <property type="match status" value="1"/>
</dbReference>
<dbReference type="Pfam" id="PF01833">
    <property type="entry name" value="TIG"/>
    <property type="match status" value="2"/>
</dbReference>
<evidence type="ECO:0000256" key="3">
    <source>
        <dbReference type="ARBA" id="ARBA00022737"/>
    </source>
</evidence>
<organism evidence="10 11">
    <name type="scientific">Amycolatopsis sulphurea</name>
    <dbReference type="NCBI Taxonomy" id="76022"/>
    <lineage>
        <taxon>Bacteria</taxon>
        <taxon>Bacillati</taxon>
        <taxon>Actinomycetota</taxon>
        <taxon>Actinomycetes</taxon>
        <taxon>Pseudonocardiales</taxon>
        <taxon>Pseudonocardiaceae</taxon>
        <taxon>Amycolatopsis</taxon>
    </lineage>
</organism>
<dbReference type="Gene3D" id="2.60.120.380">
    <property type="match status" value="1"/>
</dbReference>
<accession>A0A2A9FIE7</accession>
<dbReference type="PANTHER" id="PTHR32305">
    <property type="match status" value="1"/>
</dbReference>
<dbReference type="InterPro" id="IPR002909">
    <property type="entry name" value="IPT_dom"/>
</dbReference>
<keyword evidence="3" id="KW-0677">Repeat</keyword>
<dbReference type="GO" id="GO:0004556">
    <property type="term" value="F:alpha-amylase activity"/>
    <property type="evidence" value="ECO:0007669"/>
    <property type="project" value="UniProtKB-EC"/>
</dbReference>
<comment type="catalytic activity">
    <reaction evidence="1">
        <text>Endohydrolysis of (1-&gt;4)-alpha-D-glucosidic linkages in polysaccharides containing three or more (1-&gt;4)-alpha-linked D-glucose units.</text>
        <dbReference type="EC" id="3.2.1.1"/>
    </reaction>
</comment>
<feature type="region of interest" description="Disordered" evidence="6">
    <location>
        <begin position="1871"/>
        <end position="1907"/>
    </location>
</feature>
<dbReference type="EMBL" id="PDJK01000002">
    <property type="protein sequence ID" value="PFG50280.1"/>
    <property type="molecule type" value="Genomic_DNA"/>
</dbReference>
<feature type="compositionally biased region" description="Pro residues" evidence="6">
    <location>
        <begin position="1025"/>
        <end position="1038"/>
    </location>
</feature>
<dbReference type="InterPro" id="IPR013784">
    <property type="entry name" value="Carb-bd-like_fold"/>
</dbReference>
<dbReference type="NCBIfam" id="TIGR01643">
    <property type="entry name" value="YD_repeat_2x"/>
    <property type="match status" value="11"/>
</dbReference>
<reference evidence="10 11" key="1">
    <citation type="submission" date="2017-10" db="EMBL/GenBank/DDBJ databases">
        <title>Sequencing the genomes of 1000 actinobacteria strains.</title>
        <authorList>
            <person name="Klenk H.-P."/>
        </authorList>
    </citation>
    <scope>NUCLEOTIDE SEQUENCE [LARGE SCALE GENOMIC DNA]</scope>
    <source>
        <strain evidence="10 11">DSM 46092</strain>
    </source>
</reference>
<dbReference type="InterPro" id="IPR031325">
    <property type="entry name" value="RHS_repeat"/>
</dbReference>
<dbReference type="Gene3D" id="2.180.10.10">
    <property type="entry name" value="RHS repeat-associated core"/>
    <property type="match status" value="3"/>
</dbReference>
<dbReference type="Pfam" id="PF25023">
    <property type="entry name" value="TEN_YD-shell"/>
    <property type="match status" value="1"/>
</dbReference>
<dbReference type="GO" id="GO:0030246">
    <property type="term" value="F:carbohydrate binding"/>
    <property type="evidence" value="ECO:0007669"/>
    <property type="project" value="InterPro"/>
</dbReference>
<evidence type="ECO:0000256" key="1">
    <source>
        <dbReference type="ARBA" id="ARBA00000548"/>
    </source>
</evidence>
<feature type="compositionally biased region" description="Polar residues" evidence="6">
    <location>
        <begin position="1998"/>
        <end position="2014"/>
    </location>
</feature>
<evidence type="ECO:0000259" key="9">
    <source>
        <dbReference type="Pfam" id="PF25023"/>
    </source>
</evidence>
<feature type="domain" description="DUF6531" evidence="8">
    <location>
        <begin position="1360"/>
        <end position="1433"/>
    </location>
</feature>
<feature type="domain" description="Teneurin-like YD-shell" evidence="9">
    <location>
        <begin position="2031"/>
        <end position="2222"/>
    </location>
</feature>
<dbReference type="InterPro" id="IPR056823">
    <property type="entry name" value="TEN-like_YD-shell"/>
</dbReference>
<dbReference type="InterPro" id="IPR014756">
    <property type="entry name" value="Ig_E-set"/>
</dbReference>
<comment type="caution">
    <text evidence="10">The sequence shown here is derived from an EMBL/GenBank/DDBJ whole genome shotgun (WGS) entry which is preliminary data.</text>
</comment>
<evidence type="ECO:0000313" key="11">
    <source>
        <dbReference type="Proteomes" id="UP000243542"/>
    </source>
</evidence>
<dbReference type="Gene3D" id="2.60.40.10">
    <property type="entry name" value="Immunoglobulins"/>
    <property type="match status" value="2"/>
</dbReference>
<feature type="domain" description="IPT/TIG" evidence="7">
    <location>
        <begin position="102"/>
        <end position="177"/>
    </location>
</feature>
<dbReference type="CDD" id="cd00603">
    <property type="entry name" value="IPT_PCSR"/>
    <property type="match status" value="1"/>
</dbReference>
<feature type="domain" description="IPT/TIG" evidence="7">
    <location>
        <begin position="187"/>
        <end position="261"/>
    </location>
</feature>
<gene>
    <name evidence="10" type="ORF">ATK36_5496</name>
</gene>
<evidence type="ECO:0000313" key="10">
    <source>
        <dbReference type="EMBL" id="PFG50280.1"/>
    </source>
</evidence>
<dbReference type="InterPro" id="IPR022385">
    <property type="entry name" value="Rhs_assc_core"/>
</dbReference>
<evidence type="ECO:0000256" key="5">
    <source>
        <dbReference type="ARBA" id="ARBA00030238"/>
    </source>
</evidence>
<dbReference type="EC" id="3.2.1.1" evidence="2"/>
<feature type="region of interest" description="Disordered" evidence="6">
    <location>
        <begin position="1677"/>
        <end position="1698"/>
    </location>
</feature>
<dbReference type="SUPFAM" id="SSF49452">
    <property type="entry name" value="Starch-binding domain-like"/>
    <property type="match status" value="1"/>
</dbReference>
<evidence type="ECO:0000256" key="6">
    <source>
        <dbReference type="SAM" id="MobiDB-lite"/>
    </source>
</evidence>
<feature type="region of interest" description="Disordered" evidence="6">
    <location>
        <begin position="1994"/>
        <end position="2019"/>
    </location>
</feature>
<dbReference type="InterPro" id="IPR013783">
    <property type="entry name" value="Ig-like_fold"/>
</dbReference>
<evidence type="ECO:0000259" key="8">
    <source>
        <dbReference type="Pfam" id="PF20148"/>
    </source>
</evidence>
<keyword evidence="4" id="KW-0106">Calcium</keyword>
<dbReference type="RefSeq" id="WP_098514038.1">
    <property type="nucleotide sequence ID" value="NZ_JBMXBZ010000014.1"/>
</dbReference>
<protein>
    <recommendedName>
        <fullName evidence="2">alpha-amylase</fullName>
        <ecNumber evidence="2">3.2.1.1</ecNumber>
    </recommendedName>
    <alternativeName>
        <fullName evidence="5">1,4-alpha-D-glucan glucanohydrolase</fullName>
    </alternativeName>
</protein>
<dbReference type="Proteomes" id="UP000243542">
    <property type="component" value="Unassembled WGS sequence"/>
</dbReference>
<feature type="region of interest" description="Disordered" evidence="6">
    <location>
        <begin position="1019"/>
        <end position="1043"/>
    </location>
</feature>
<proteinExistence type="predicted"/>
<dbReference type="InterPro" id="IPR045351">
    <property type="entry name" value="DUF6531"/>
</dbReference>
<dbReference type="SUPFAM" id="SSF81296">
    <property type="entry name" value="E set domains"/>
    <property type="match status" value="2"/>
</dbReference>
<keyword evidence="11" id="KW-1185">Reference proteome</keyword>
<dbReference type="NCBIfam" id="TIGR03696">
    <property type="entry name" value="Rhs_assc_core"/>
    <property type="match status" value="1"/>
</dbReference>
<name>A0A2A9FIE7_9PSEU</name>
<dbReference type="Pfam" id="PF05593">
    <property type="entry name" value="RHS_repeat"/>
    <property type="match status" value="7"/>
</dbReference>
<dbReference type="PANTHER" id="PTHR32305:SF15">
    <property type="entry name" value="PROTEIN RHSA-RELATED"/>
    <property type="match status" value="1"/>
</dbReference>
<dbReference type="InterPro" id="IPR050708">
    <property type="entry name" value="T6SS_VgrG/RHS"/>
</dbReference>
<dbReference type="InterPro" id="IPR006530">
    <property type="entry name" value="YD"/>
</dbReference>